<dbReference type="EMBL" id="BAABME010007969">
    <property type="protein sequence ID" value="GAA0172110.1"/>
    <property type="molecule type" value="Genomic_DNA"/>
</dbReference>
<keyword evidence="7" id="KW-0862">Zinc</keyword>
<dbReference type="Gene3D" id="3.30.40.10">
    <property type="entry name" value="Zinc/RING finger domain, C3HC4 (zinc finger)"/>
    <property type="match status" value="1"/>
</dbReference>
<feature type="compositionally biased region" description="Basic and acidic residues" evidence="8">
    <location>
        <begin position="146"/>
        <end position="156"/>
    </location>
</feature>
<dbReference type="PANTHER" id="PTHR13480:SF0">
    <property type="entry name" value="E3 UBIQUITIN-PROTEIN LIGASE HAKAI"/>
    <property type="match status" value="1"/>
</dbReference>
<keyword evidence="11" id="KW-1185">Reference proteome</keyword>
<feature type="compositionally biased region" description="Polar residues" evidence="8">
    <location>
        <begin position="219"/>
        <end position="230"/>
    </location>
</feature>
<dbReference type="GO" id="GO:0061630">
    <property type="term" value="F:ubiquitin protein ligase activity"/>
    <property type="evidence" value="ECO:0007669"/>
    <property type="project" value="UniProtKB-EC"/>
</dbReference>
<dbReference type="PANTHER" id="PTHR13480">
    <property type="entry name" value="E3 UBIQUITIN-PROTEIN LIGASE HAKAI-RELATED"/>
    <property type="match status" value="1"/>
</dbReference>
<evidence type="ECO:0000256" key="2">
    <source>
        <dbReference type="ARBA" id="ARBA00004123"/>
    </source>
</evidence>
<evidence type="ECO:0000256" key="1">
    <source>
        <dbReference type="ARBA" id="ARBA00000900"/>
    </source>
</evidence>
<dbReference type="CDD" id="cd16508">
    <property type="entry name" value="RING-HC_HAKAI-like"/>
    <property type="match status" value="1"/>
</dbReference>
<proteinExistence type="predicted"/>
<evidence type="ECO:0000256" key="4">
    <source>
        <dbReference type="ARBA" id="ARBA00022679"/>
    </source>
</evidence>
<dbReference type="InterPro" id="IPR013083">
    <property type="entry name" value="Znf_RING/FYVE/PHD"/>
</dbReference>
<dbReference type="GO" id="GO:0008270">
    <property type="term" value="F:zinc ion binding"/>
    <property type="evidence" value="ECO:0007669"/>
    <property type="project" value="UniProtKB-KW"/>
</dbReference>
<reference evidence="10 11" key="1">
    <citation type="submission" date="2024-01" db="EMBL/GenBank/DDBJ databases">
        <title>The complete chloroplast genome sequence of Lithospermum erythrorhizon: insights into the phylogenetic relationship among Boraginaceae species and the maternal lineages of purple gromwells.</title>
        <authorList>
            <person name="Okada T."/>
            <person name="Watanabe K."/>
        </authorList>
    </citation>
    <scope>NUCLEOTIDE SEQUENCE [LARGE SCALE GENOMIC DNA]</scope>
</reference>
<dbReference type="PROSITE" id="PS50157">
    <property type="entry name" value="ZINC_FINGER_C2H2_2"/>
    <property type="match status" value="1"/>
</dbReference>
<name>A0AAV3R8C4_LITER</name>
<accession>A0AAV3R8C4</accession>
<feature type="domain" description="C2H2-type" evidence="9">
    <location>
        <begin position="121"/>
        <end position="147"/>
    </location>
</feature>
<evidence type="ECO:0000256" key="5">
    <source>
        <dbReference type="ARBA" id="ARBA00022786"/>
    </source>
</evidence>
<evidence type="ECO:0000259" key="9">
    <source>
        <dbReference type="PROSITE" id="PS50157"/>
    </source>
</evidence>
<dbReference type="AlphaFoldDB" id="A0AAV3R8C4"/>
<keyword evidence="5" id="KW-0833">Ubl conjugation pathway</keyword>
<evidence type="ECO:0000256" key="6">
    <source>
        <dbReference type="ARBA" id="ARBA00023242"/>
    </source>
</evidence>
<dbReference type="Proteomes" id="UP001454036">
    <property type="component" value="Unassembled WGS sequence"/>
</dbReference>
<dbReference type="InterPro" id="IPR040383">
    <property type="entry name" value="HAKAI/CBLL2"/>
</dbReference>
<feature type="region of interest" description="Disordered" evidence="8">
    <location>
        <begin position="146"/>
        <end position="261"/>
    </location>
</feature>
<dbReference type="GO" id="GO:0016567">
    <property type="term" value="P:protein ubiquitination"/>
    <property type="evidence" value="ECO:0007669"/>
    <property type="project" value="InterPro"/>
</dbReference>
<keyword evidence="6" id="KW-0539">Nucleus</keyword>
<evidence type="ECO:0000313" key="10">
    <source>
        <dbReference type="EMBL" id="GAA0172110.1"/>
    </source>
</evidence>
<evidence type="ECO:0000256" key="7">
    <source>
        <dbReference type="PROSITE-ProRule" id="PRU00042"/>
    </source>
</evidence>
<gene>
    <name evidence="10" type="ORF">LIER_26005</name>
</gene>
<comment type="catalytic activity">
    <reaction evidence="1">
        <text>S-ubiquitinyl-[E2 ubiquitin-conjugating enzyme]-L-cysteine + [acceptor protein]-L-lysine = [E2 ubiquitin-conjugating enzyme]-L-cysteine + N(6)-ubiquitinyl-[acceptor protein]-L-lysine.</text>
        <dbReference type="EC" id="2.3.2.27"/>
    </reaction>
</comment>
<evidence type="ECO:0000256" key="8">
    <source>
        <dbReference type="SAM" id="MobiDB-lite"/>
    </source>
</evidence>
<evidence type="ECO:0000256" key="3">
    <source>
        <dbReference type="ARBA" id="ARBA00012483"/>
    </source>
</evidence>
<keyword evidence="10" id="KW-0436">Ligase</keyword>
<dbReference type="InterPro" id="IPR013087">
    <property type="entry name" value="Znf_C2H2_type"/>
</dbReference>
<feature type="region of interest" description="Disordered" evidence="8">
    <location>
        <begin position="316"/>
        <end position="453"/>
    </location>
</feature>
<organism evidence="10 11">
    <name type="scientific">Lithospermum erythrorhizon</name>
    <name type="common">Purple gromwell</name>
    <name type="synonym">Lithospermum officinale var. erythrorhizon</name>
    <dbReference type="NCBI Taxonomy" id="34254"/>
    <lineage>
        <taxon>Eukaryota</taxon>
        <taxon>Viridiplantae</taxon>
        <taxon>Streptophyta</taxon>
        <taxon>Embryophyta</taxon>
        <taxon>Tracheophyta</taxon>
        <taxon>Spermatophyta</taxon>
        <taxon>Magnoliopsida</taxon>
        <taxon>eudicotyledons</taxon>
        <taxon>Gunneridae</taxon>
        <taxon>Pentapetalae</taxon>
        <taxon>asterids</taxon>
        <taxon>lamiids</taxon>
        <taxon>Boraginales</taxon>
        <taxon>Boraginaceae</taxon>
        <taxon>Boraginoideae</taxon>
        <taxon>Lithospermeae</taxon>
        <taxon>Lithospermum</taxon>
    </lineage>
</organism>
<dbReference type="GO" id="GO:0005634">
    <property type="term" value="C:nucleus"/>
    <property type="evidence" value="ECO:0007669"/>
    <property type="project" value="UniProtKB-SubCell"/>
</dbReference>
<evidence type="ECO:0000313" key="11">
    <source>
        <dbReference type="Proteomes" id="UP001454036"/>
    </source>
</evidence>
<dbReference type="EC" id="2.3.2.27" evidence="3"/>
<dbReference type="PROSITE" id="PS00028">
    <property type="entry name" value="ZINC_FINGER_C2H2_1"/>
    <property type="match status" value="1"/>
</dbReference>
<keyword evidence="7" id="KW-0863">Zinc-finger</keyword>
<dbReference type="GO" id="GO:0016874">
    <property type="term" value="F:ligase activity"/>
    <property type="evidence" value="ECO:0007669"/>
    <property type="project" value="UniProtKB-KW"/>
</dbReference>
<comment type="caution">
    <text evidence="10">The sequence shown here is derived from an EMBL/GenBank/DDBJ whole genome shotgun (WGS) entry which is preliminary data.</text>
</comment>
<dbReference type="InterPro" id="IPR040380">
    <property type="entry name" value="HAKAI-like_RING-HC"/>
</dbReference>
<sequence length="453" mass="49272">MLQIRLSKPTSESGGGVKASSETVTVACPDHLVLADLLVAKSIGSANASAAVKIVGRRSRRQLGERVHFCVRCDFPIAIYGRLSPCDHVFCLDCSRSDSLCYLCDERIQKIQTIKPSEGILICAAPHCLKSFLKRNEFESHIRRTHADLLHPNAEKDGDDSEAAKARKPATSDSTVQAPPRPLFSPGSNSQAQDYRLQSGDQQPPRPVMSSKPPFMGFPQNNSSEQQVDSNAAPGFDGFGPRNHYPQHTFDSQNSLQQPGQQQRIPLEPPFMEYPMHPQQHPNFAVPINQNPVLVPPHFGYPPFSSDGVPPFYGIQYGSARPDTKSETRSEQGFPPASAGGMNFLEHYPQQWNMGRPATPTGSGMVDGSTSGSDLQGRSAFVPGEYGRNPGVMSNLPPPPNQGMDRTQGGNYGDPRDGGRSQQTISLPPPPPMPSSNPSQNRSGYYSGDNSHE</sequence>
<comment type="subcellular location">
    <subcellularLocation>
        <location evidence="2">Nucleus</location>
    </subcellularLocation>
</comment>
<keyword evidence="4" id="KW-0808">Transferase</keyword>
<dbReference type="GO" id="GO:0030155">
    <property type="term" value="P:regulation of cell adhesion"/>
    <property type="evidence" value="ECO:0007669"/>
    <property type="project" value="TreeGrafter"/>
</dbReference>
<keyword evidence="7" id="KW-0479">Metal-binding</keyword>
<protein>
    <recommendedName>
        <fullName evidence="3">RING-type E3 ubiquitin transferase</fullName>
        <ecNumber evidence="3">2.3.2.27</ecNumber>
    </recommendedName>
</protein>